<reference evidence="8 9" key="1">
    <citation type="journal article" date="2015" name="Genome Biol. Evol.">
        <title>Comparative Genomics of a Bacterivorous Green Alga Reveals Evolutionary Causalities and Consequences of Phago-Mixotrophic Mode of Nutrition.</title>
        <authorList>
            <person name="Burns J.A."/>
            <person name="Paasch A."/>
            <person name="Narechania A."/>
            <person name="Kim E."/>
        </authorList>
    </citation>
    <scope>NUCLEOTIDE SEQUENCE [LARGE SCALE GENOMIC DNA]</scope>
    <source>
        <strain evidence="8 9">PLY_AMNH</strain>
    </source>
</reference>
<feature type="transmembrane region" description="Helical" evidence="6">
    <location>
        <begin position="49"/>
        <end position="71"/>
    </location>
</feature>
<comment type="caution">
    <text evidence="8">The sequence shown here is derived from an EMBL/GenBank/DDBJ whole genome shotgun (WGS) entry which is preliminary data.</text>
</comment>
<evidence type="ECO:0000256" key="3">
    <source>
        <dbReference type="ARBA" id="ARBA00022824"/>
    </source>
</evidence>
<keyword evidence="4 6" id="KW-1133">Transmembrane helix</keyword>
<dbReference type="GO" id="GO:0005789">
    <property type="term" value="C:endoplasmic reticulum membrane"/>
    <property type="evidence" value="ECO:0007669"/>
    <property type="project" value="UniProtKB-SubCell"/>
</dbReference>
<dbReference type="PROSITE" id="PS50845">
    <property type="entry name" value="RETICULON"/>
    <property type="match status" value="1"/>
</dbReference>
<proteinExistence type="predicted"/>
<evidence type="ECO:0000256" key="5">
    <source>
        <dbReference type="ARBA" id="ARBA00023136"/>
    </source>
</evidence>
<dbReference type="GO" id="GO:0009617">
    <property type="term" value="P:response to bacterium"/>
    <property type="evidence" value="ECO:0007669"/>
    <property type="project" value="InterPro"/>
</dbReference>
<feature type="transmembrane region" description="Helical" evidence="6">
    <location>
        <begin position="125"/>
        <end position="151"/>
    </location>
</feature>
<protein>
    <recommendedName>
        <fullName evidence="6">Reticulon-like protein</fullName>
    </recommendedName>
</protein>
<dbReference type="InterPro" id="IPR045064">
    <property type="entry name" value="Reticulon-like"/>
</dbReference>
<evidence type="ECO:0000256" key="4">
    <source>
        <dbReference type="ARBA" id="ARBA00022989"/>
    </source>
</evidence>
<keyword evidence="9" id="KW-1185">Reference proteome</keyword>
<dbReference type="EMBL" id="LGRX02005107">
    <property type="protein sequence ID" value="KAK3279151.1"/>
    <property type="molecule type" value="Genomic_DNA"/>
</dbReference>
<comment type="subcellular location">
    <subcellularLocation>
        <location evidence="1 6">Endoplasmic reticulum membrane</location>
        <topology evidence="1 6">Multi-pass membrane protein</topology>
    </subcellularLocation>
</comment>
<evidence type="ECO:0000256" key="2">
    <source>
        <dbReference type="ARBA" id="ARBA00022692"/>
    </source>
</evidence>
<keyword evidence="3 6" id="KW-0256">Endoplasmic reticulum</keyword>
<evidence type="ECO:0000313" key="8">
    <source>
        <dbReference type="EMBL" id="KAK3279151.1"/>
    </source>
</evidence>
<evidence type="ECO:0000256" key="6">
    <source>
        <dbReference type="RuleBase" id="RU363132"/>
    </source>
</evidence>
<dbReference type="AlphaFoldDB" id="A0AAE0LBC2"/>
<keyword evidence="5 6" id="KW-0472">Membrane</keyword>
<accession>A0AAE0LBC2</accession>
<keyword evidence="2 6" id="KW-0812">Transmembrane</keyword>
<name>A0AAE0LBC2_9CHLO</name>
<organism evidence="8 9">
    <name type="scientific">Cymbomonas tetramitiformis</name>
    <dbReference type="NCBI Taxonomy" id="36881"/>
    <lineage>
        <taxon>Eukaryota</taxon>
        <taxon>Viridiplantae</taxon>
        <taxon>Chlorophyta</taxon>
        <taxon>Pyramimonadophyceae</taxon>
        <taxon>Pyramimonadales</taxon>
        <taxon>Pyramimonadaceae</taxon>
        <taxon>Cymbomonas</taxon>
    </lineage>
</organism>
<evidence type="ECO:0000259" key="7">
    <source>
        <dbReference type="PROSITE" id="PS50845"/>
    </source>
</evidence>
<dbReference type="PANTHER" id="PTHR10994">
    <property type="entry name" value="RETICULON"/>
    <property type="match status" value="1"/>
</dbReference>
<dbReference type="Pfam" id="PF02453">
    <property type="entry name" value="Reticulon"/>
    <property type="match status" value="1"/>
</dbReference>
<gene>
    <name evidence="8" type="ORF">CYMTET_12952</name>
</gene>
<sequence length="197" mass="21628">MDLAKYGIKDPKVQDLLMWADPKKSGMTLGGATVAYFFLEKSGYTMLSLLSNALLIIVVACFLWSNLAGIIGRPPPPIPKIELKEADVRSVTDLAVAHFNKASAFVYQVLTGSDMMLSVKVGGGLWLAGKLGGLFHFFTMIYMAVLVAFTVPKVYQLKQKEIDELLAIAMVHVKKYYAVIEANVLSKLPKSAPKKEE</sequence>
<evidence type="ECO:0000313" key="9">
    <source>
        <dbReference type="Proteomes" id="UP001190700"/>
    </source>
</evidence>
<dbReference type="PANTHER" id="PTHR10994:SF193">
    <property type="entry name" value="RETICULON-LIKE PROTEIN"/>
    <property type="match status" value="1"/>
</dbReference>
<dbReference type="Proteomes" id="UP001190700">
    <property type="component" value="Unassembled WGS sequence"/>
</dbReference>
<feature type="domain" description="Reticulon" evidence="7">
    <location>
        <begin position="13"/>
        <end position="197"/>
    </location>
</feature>
<dbReference type="InterPro" id="IPR003388">
    <property type="entry name" value="Reticulon"/>
</dbReference>
<evidence type="ECO:0000256" key="1">
    <source>
        <dbReference type="ARBA" id="ARBA00004477"/>
    </source>
</evidence>